<feature type="transmembrane region" description="Helical" evidence="8">
    <location>
        <begin position="92"/>
        <end position="111"/>
    </location>
</feature>
<evidence type="ECO:0000313" key="10">
    <source>
        <dbReference type="EMBL" id="EKS33022.1"/>
    </source>
</evidence>
<evidence type="ECO:0000256" key="7">
    <source>
        <dbReference type="SAM" id="MobiDB-lite"/>
    </source>
</evidence>
<feature type="region of interest" description="Disordered" evidence="7">
    <location>
        <begin position="191"/>
        <end position="210"/>
    </location>
</feature>
<evidence type="ECO:0000256" key="6">
    <source>
        <dbReference type="ARBA" id="ARBA00023136"/>
    </source>
</evidence>
<keyword evidence="4 8" id="KW-0812">Transmembrane</keyword>
<feature type="transmembrane region" description="Helical" evidence="8">
    <location>
        <begin position="33"/>
        <end position="52"/>
    </location>
</feature>
<dbReference type="Pfam" id="PF00999">
    <property type="entry name" value="Na_H_Exchanger"/>
    <property type="match status" value="1"/>
</dbReference>
<evidence type="ECO:0000259" key="9">
    <source>
        <dbReference type="Pfam" id="PF00999"/>
    </source>
</evidence>
<comment type="caution">
    <text evidence="10">The sequence shown here is derived from an EMBL/GenBank/DDBJ whole genome shotgun (WGS) entry which is preliminary data.</text>
</comment>
<dbReference type="eggNOG" id="COG4651">
    <property type="taxonomic scope" value="Bacteria"/>
</dbReference>
<dbReference type="AlphaFoldDB" id="K8NRL8"/>
<comment type="subcellular location">
    <subcellularLocation>
        <location evidence="1">Membrane</location>
        <topology evidence="1">Multi-pass membrane protein</topology>
    </subcellularLocation>
</comment>
<feature type="transmembrane region" description="Helical" evidence="8">
    <location>
        <begin position="6"/>
        <end position="26"/>
    </location>
</feature>
<dbReference type="GO" id="GO:0015297">
    <property type="term" value="F:antiporter activity"/>
    <property type="evidence" value="ECO:0007669"/>
    <property type="project" value="InterPro"/>
</dbReference>
<keyword evidence="11" id="KW-1185">Reference proteome</keyword>
<evidence type="ECO:0000256" key="2">
    <source>
        <dbReference type="ARBA" id="ARBA00005551"/>
    </source>
</evidence>
<dbReference type="InterPro" id="IPR006153">
    <property type="entry name" value="Cation/H_exchanger_TM"/>
</dbReference>
<feature type="transmembrane region" description="Helical" evidence="8">
    <location>
        <begin position="117"/>
        <end position="137"/>
    </location>
</feature>
<evidence type="ECO:0000256" key="8">
    <source>
        <dbReference type="SAM" id="Phobius"/>
    </source>
</evidence>
<evidence type="ECO:0000256" key="1">
    <source>
        <dbReference type="ARBA" id="ARBA00004141"/>
    </source>
</evidence>
<proteinExistence type="inferred from homology"/>
<feature type="transmembrane region" description="Helical" evidence="8">
    <location>
        <begin position="149"/>
        <end position="173"/>
    </location>
</feature>
<dbReference type="Proteomes" id="UP000001096">
    <property type="component" value="Unassembled WGS sequence"/>
</dbReference>
<dbReference type="PANTHER" id="PTHR42751">
    <property type="entry name" value="SODIUM/HYDROGEN EXCHANGER FAMILY/TRKA DOMAIN PROTEIN"/>
    <property type="match status" value="1"/>
</dbReference>
<dbReference type="GO" id="GO:1902600">
    <property type="term" value="P:proton transmembrane transport"/>
    <property type="evidence" value="ECO:0007669"/>
    <property type="project" value="InterPro"/>
</dbReference>
<feature type="transmembrane region" description="Helical" evidence="8">
    <location>
        <begin position="64"/>
        <end position="85"/>
    </location>
</feature>
<dbReference type="EMBL" id="AGWX01000006">
    <property type="protein sequence ID" value="EKS33022.1"/>
    <property type="molecule type" value="Genomic_DNA"/>
</dbReference>
<feature type="region of interest" description="Disordered" evidence="7">
    <location>
        <begin position="264"/>
        <end position="309"/>
    </location>
</feature>
<keyword evidence="3" id="KW-0813">Transport</keyword>
<name>K8NRL8_9BRAD</name>
<accession>K8NRL8</accession>
<evidence type="ECO:0000313" key="11">
    <source>
        <dbReference type="Proteomes" id="UP000001096"/>
    </source>
</evidence>
<reference evidence="10 11" key="1">
    <citation type="submission" date="2012-04" db="EMBL/GenBank/DDBJ databases">
        <title>The Genome Sequence of Afipia broomeae ATCC 49717.</title>
        <authorList>
            <consortium name="The Broad Institute Genome Sequencing Platform"/>
            <person name="Earl A."/>
            <person name="Ward D."/>
            <person name="Feldgarden M."/>
            <person name="Gevers D."/>
            <person name="Huys G."/>
            <person name="Walker B."/>
            <person name="Young S.K."/>
            <person name="Zeng Q."/>
            <person name="Gargeya S."/>
            <person name="Fitzgerald M."/>
            <person name="Haas B."/>
            <person name="Abouelleil A."/>
            <person name="Alvarado L."/>
            <person name="Arachchi H.M."/>
            <person name="Berlin A."/>
            <person name="Chapman S.B."/>
            <person name="Goldberg J."/>
            <person name="Griggs A."/>
            <person name="Gujja S."/>
            <person name="Hansen M."/>
            <person name="Howarth C."/>
            <person name="Imamovic A."/>
            <person name="Larimer J."/>
            <person name="McCowen C."/>
            <person name="Montmayeur A."/>
            <person name="Murphy C."/>
            <person name="Neiman D."/>
            <person name="Pearson M."/>
            <person name="Priest M."/>
            <person name="Roberts A."/>
            <person name="Saif S."/>
            <person name="Shea T."/>
            <person name="Sisk P."/>
            <person name="Sykes S."/>
            <person name="Wortman J."/>
            <person name="Nusbaum C."/>
            <person name="Birren B."/>
        </authorList>
    </citation>
    <scope>NUCLEOTIDE SEQUENCE [LARGE SCALE GENOMIC DNA]</scope>
    <source>
        <strain evidence="10 11">ATCC 49717</strain>
    </source>
</reference>
<comment type="similarity">
    <text evidence="2">Belongs to the monovalent cation:proton antiporter 2 (CPA2) transporter (TC 2.A.37) family.</text>
</comment>
<feature type="compositionally biased region" description="Polar residues" evidence="7">
    <location>
        <begin position="294"/>
        <end position="309"/>
    </location>
</feature>
<gene>
    <name evidence="10" type="ORF">HMPREF9695_05037</name>
</gene>
<organism evidence="10 11">
    <name type="scientific">Afipia broomeae ATCC 49717</name>
    <dbReference type="NCBI Taxonomy" id="883078"/>
    <lineage>
        <taxon>Bacteria</taxon>
        <taxon>Pseudomonadati</taxon>
        <taxon>Pseudomonadota</taxon>
        <taxon>Alphaproteobacteria</taxon>
        <taxon>Hyphomicrobiales</taxon>
        <taxon>Nitrobacteraceae</taxon>
        <taxon>Afipia</taxon>
    </lineage>
</organism>
<dbReference type="Gene3D" id="1.20.1530.20">
    <property type="match status" value="1"/>
</dbReference>
<evidence type="ECO:0000256" key="3">
    <source>
        <dbReference type="ARBA" id="ARBA00022448"/>
    </source>
</evidence>
<protein>
    <recommendedName>
        <fullName evidence="9">Cation/H+ exchanger transmembrane domain-containing protein</fullName>
    </recommendedName>
</protein>
<keyword evidence="6 8" id="KW-0472">Membrane</keyword>
<evidence type="ECO:0000256" key="5">
    <source>
        <dbReference type="ARBA" id="ARBA00022989"/>
    </source>
</evidence>
<sequence>MPQHQTELITMLALGVVLAFGFGLAARFLRLPALIGYLLAGIAIGPNTPGIVGNVELARQMSELGVILLMFGVGLHFSLNDLLVVRRIAVPGAMIQIVTATLIGTLVSRAWGWNWSAGLVFGLALSVASTVVLLRALDEVSLLDSPNGRIAVGWLVVEDIAMVLALVVLPAFAAPVGADAPGHPRMDGAFSRRRSHWPGRERGGRCRPCARSGAAPASALRFPKDRSSAANAGLATIGAGPGTSRVKHRRGPFCTLERSSLPVKPWAATPSRPMGGRAFGHAPAPTNREITDGHQCQSGGESPRSLQRQ</sequence>
<dbReference type="PANTHER" id="PTHR42751:SF1">
    <property type="entry name" value="CATION_PROTON ANTIPORTER YBAL-RELATED"/>
    <property type="match status" value="1"/>
</dbReference>
<dbReference type="HOGENOM" id="CLU_899042_0_0_5"/>
<feature type="domain" description="Cation/H+ exchanger transmembrane" evidence="9">
    <location>
        <begin position="17"/>
        <end position="173"/>
    </location>
</feature>
<dbReference type="InterPro" id="IPR038770">
    <property type="entry name" value="Na+/solute_symporter_sf"/>
</dbReference>
<evidence type="ECO:0000256" key="4">
    <source>
        <dbReference type="ARBA" id="ARBA00022692"/>
    </source>
</evidence>
<dbReference type="GO" id="GO:0016020">
    <property type="term" value="C:membrane"/>
    <property type="evidence" value="ECO:0007669"/>
    <property type="project" value="UniProtKB-SubCell"/>
</dbReference>
<keyword evidence="5 8" id="KW-1133">Transmembrane helix</keyword>